<dbReference type="Gene3D" id="1.20.810.10">
    <property type="entry name" value="Cytochrome Bc1 Complex, Chain C"/>
    <property type="match status" value="1"/>
</dbReference>
<accession>A0A2J7REV4</accession>
<feature type="non-terminal residue" evidence="22">
    <location>
        <position position="1"/>
    </location>
</feature>
<dbReference type="InterPro" id="IPR005797">
    <property type="entry name" value="Cyt_b/b6_N"/>
</dbReference>
<dbReference type="GO" id="GO:0006122">
    <property type="term" value="P:mitochondrial electron transport, ubiquinol to cytochrome c"/>
    <property type="evidence" value="ECO:0007669"/>
    <property type="project" value="TreeGrafter"/>
</dbReference>
<evidence type="ECO:0000256" key="1">
    <source>
        <dbReference type="ARBA" id="ARBA00002566"/>
    </source>
</evidence>
<dbReference type="SUPFAM" id="SSF81342">
    <property type="entry name" value="Transmembrane di-heme cytochromes"/>
    <property type="match status" value="1"/>
</dbReference>
<evidence type="ECO:0000256" key="8">
    <source>
        <dbReference type="ARBA" id="ARBA00022723"/>
    </source>
</evidence>
<dbReference type="GO" id="GO:0016491">
    <property type="term" value="F:oxidoreductase activity"/>
    <property type="evidence" value="ECO:0007669"/>
    <property type="project" value="InterPro"/>
</dbReference>
<keyword evidence="5" id="KW-0349">Heme</keyword>
<evidence type="ECO:0000256" key="17">
    <source>
        <dbReference type="ARBA" id="ARBA00031681"/>
    </source>
</evidence>
<keyword evidence="8" id="KW-0479">Metal-binding</keyword>
<evidence type="ECO:0000313" key="23">
    <source>
        <dbReference type="Proteomes" id="UP000235965"/>
    </source>
</evidence>
<evidence type="ECO:0000256" key="14">
    <source>
        <dbReference type="ARBA" id="ARBA00023128"/>
    </source>
</evidence>
<dbReference type="PANTHER" id="PTHR19271">
    <property type="entry name" value="CYTOCHROME B"/>
    <property type="match status" value="1"/>
</dbReference>
<reference evidence="22 23" key="1">
    <citation type="submission" date="2017-12" db="EMBL/GenBank/DDBJ databases">
        <title>Hemimetabolous genomes reveal molecular basis of termite eusociality.</title>
        <authorList>
            <person name="Harrison M.C."/>
            <person name="Jongepier E."/>
            <person name="Robertson H.M."/>
            <person name="Arning N."/>
            <person name="Bitard-Feildel T."/>
            <person name="Chao H."/>
            <person name="Childers C.P."/>
            <person name="Dinh H."/>
            <person name="Doddapaneni H."/>
            <person name="Dugan S."/>
            <person name="Gowin J."/>
            <person name="Greiner C."/>
            <person name="Han Y."/>
            <person name="Hu H."/>
            <person name="Hughes D.S.T."/>
            <person name="Huylmans A.-K."/>
            <person name="Kemena C."/>
            <person name="Kremer L.P.M."/>
            <person name="Lee S.L."/>
            <person name="Lopez-Ezquerra A."/>
            <person name="Mallet L."/>
            <person name="Monroy-Kuhn J.M."/>
            <person name="Moser A."/>
            <person name="Murali S.C."/>
            <person name="Muzny D.M."/>
            <person name="Otani S."/>
            <person name="Piulachs M.-D."/>
            <person name="Poelchau M."/>
            <person name="Qu J."/>
            <person name="Schaub F."/>
            <person name="Wada-Katsumata A."/>
            <person name="Worley K.C."/>
            <person name="Xie Q."/>
            <person name="Ylla G."/>
            <person name="Poulsen M."/>
            <person name="Gibbs R.A."/>
            <person name="Schal C."/>
            <person name="Richards S."/>
            <person name="Belles X."/>
            <person name="Korb J."/>
            <person name="Bornberg-Bauer E."/>
        </authorList>
    </citation>
    <scope>NUCLEOTIDE SEQUENCE [LARGE SCALE GENOMIC DNA]</scope>
    <source>
        <tissue evidence="22">Whole body</tissue>
    </source>
</reference>
<feature type="transmembrane region" description="Helical" evidence="20">
    <location>
        <begin position="26"/>
        <end position="59"/>
    </location>
</feature>
<organism evidence="22 23">
    <name type="scientific">Cryptotermes secundus</name>
    <dbReference type="NCBI Taxonomy" id="105785"/>
    <lineage>
        <taxon>Eukaryota</taxon>
        <taxon>Metazoa</taxon>
        <taxon>Ecdysozoa</taxon>
        <taxon>Arthropoda</taxon>
        <taxon>Hexapoda</taxon>
        <taxon>Insecta</taxon>
        <taxon>Pterygota</taxon>
        <taxon>Neoptera</taxon>
        <taxon>Polyneoptera</taxon>
        <taxon>Dictyoptera</taxon>
        <taxon>Blattodea</taxon>
        <taxon>Blattoidea</taxon>
        <taxon>Termitoidae</taxon>
        <taxon>Kalotermitidae</taxon>
        <taxon>Cryptotermitinae</taxon>
        <taxon>Cryptotermes</taxon>
    </lineage>
</organism>
<evidence type="ECO:0000256" key="10">
    <source>
        <dbReference type="ARBA" id="ARBA00022982"/>
    </source>
</evidence>
<protein>
    <recommendedName>
        <fullName evidence="3">Cytochrome b</fullName>
    </recommendedName>
    <alternativeName>
        <fullName evidence="17">Complex III subunit 3</fullName>
    </alternativeName>
    <alternativeName>
        <fullName evidence="18">Complex III subunit III</fullName>
    </alternativeName>
    <alternativeName>
        <fullName evidence="16">Cytochrome b-c1 complex subunit 3</fullName>
    </alternativeName>
    <alternativeName>
        <fullName evidence="19">Ubiquinol-cytochrome-c reductase complex cytochrome b subunit</fullName>
    </alternativeName>
</protein>
<evidence type="ECO:0000256" key="2">
    <source>
        <dbReference type="ARBA" id="ARBA00004448"/>
    </source>
</evidence>
<keyword evidence="15 20" id="KW-0472">Membrane</keyword>
<dbReference type="AlphaFoldDB" id="A0A2J7REV4"/>
<name>A0A2J7REV4_9NEOP</name>
<dbReference type="InterPro" id="IPR027387">
    <property type="entry name" value="Cytb/b6-like_sf"/>
</dbReference>
<dbReference type="InterPro" id="IPR016174">
    <property type="entry name" value="Di-haem_cyt_TM"/>
</dbReference>
<keyword evidence="13" id="KW-0830">Ubiquinone</keyword>
<dbReference type="EMBL" id="NEVH01004944">
    <property type="protein sequence ID" value="PNF39347.1"/>
    <property type="molecule type" value="Genomic_DNA"/>
</dbReference>
<comment type="caution">
    <text evidence="22">The sequence shown here is derived from an EMBL/GenBank/DDBJ whole genome shotgun (WGS) entry which is preliminary data.</text>
</comment>
<keyword evidence="4" id="KW-0813">Transport</keyword>
<evidence type="ECO:0000256" key="16">
    <source>
        <dbReference type="ARBA" id="ARBA00029812"/>
    </source>
</evidence>
<keyword evidence="14" id="KW-0496">Mitochondrion</keyword>
<dbReference type="InParanoid" id="A0A2J7REV4"/>
<evidence type="ECO:0000256" key="20">
    <source>
        <dbReference type="SAM" id="Phobius"/>
    </source>
</evidence>
<evidence type="ECO:0000256" key="7">
    <source>
        <dbReference type="ARBA" id="ARBA00022692"/>
    </source>
</evidence>
<evidence type="ECO:0000259" key="21">
    <source>
        <dbReference type="PROSITE" id="PS51002"/>
    </source>
</evidence>
<feature type="domain" description="Cytochrome b/b6 N-terminal region profile" evidence="21">
    <location>
        <begin position="1"/>
        <end position="108"/>
    </location>
</feature>
<dbReference type="Proteomes" id="UP000235965">
    <property type="component" value="Unassembled WGS sequence"/>
</dbReference>
<evidence type="ECO:0000313" key="22">
    <source>
        <dbReference type="EMBL" id="PNF39347.1"/>
    </source>
</evidence>
<evidence type="ECO:0000256" key="4">
    <source>
        <dbReference type="ARBA" id="ARBA00022448"/>
    </source>
</evidence>
<evidence type="ECO:0000256" key="13">
    <source>
        <dbReference type="ARBA" id="ARBA00023075"/>
    </source>
</evidence>
<evidence type="ECO:0000256" key="6">
    <source>
        <dbReference type="ARBA" id="ARBA00022660"/>
    </source>
</evidence>
<evidence type="ECO:0000256" key="19">
    <source>
        <dbReference type="ARBA" id="ARBA00032818"/>
    </source>
</evidence>
<dbReference type="Pfam" id="PF00033">
    <property type="entry name" value="Cytochrome_B"/>
    <property type="match status" value="1"/>
</dbReference>
<proteinExistence type="predicted"/>
<dbReference type="PROSITE" id="PS51002">
    <property type="entry name" value="CYTB_NTER"/>
    <property type="match status" value="1"/>
</dbReference>
<dbReference type="GO" id="GO:0005743">
    <property type="term" value="C:mitochondrial inner membrane"/>
    <property type="evidence" value="ECO:0007669"/>
    <property type="project" value="UniProtKB-SubCell"/>
</dbReference>
<evidence type="ECO:0000256" key="15">
    <source>
        <dbReference type="ARBA" id="ARBA00023136"/>
    </source>
</evidence>
<dbReference type="PANTHER" id="PTHR19271:SF16">
    <property type="entry name" value="CYTOCHROME B"/>
    <property type="match status" value="1"/>
</dbReference>
<evidence type="ECO:0000256" key="12">
    <source>
        <dbReference type="ARBA" id="ARBA00023004"/>
    </source>
</evidence>
<keyword evidence="7 20" id="KW-0812">Transmembrane</keyword>
<evidence type="ECO:0000256" key="11">
    <source>
        <dbReference type="ARBA" id="ARBA00022989"/>
    </source>
</evidence>
<keyword evidence="9" id="KW-0999">Mitochondrion inner membrane</keyword>
<keyword evidence="12" id="KW-0408">Iron</keyword>
<dbReference type="GO" id="GO:0008121">
    <property type="term" value="F:quinol-cytochrome-c reductase activity"/>
    <property type="evidence" value="ECO:0007669"/>
    <property type="project" value="TreeGrafter"/>
</dbReference>
<feature type="transmembrane region" description="Helical" evidence="20">
    <location>
        <begin position="79"/>
        <end position="99"/>
    </location>
</feature>
<comment type="subcellular location">
    <subcellularLocation>
        <location evidence="2">Mitochondrion inner membrane</location>
        <topology evidence="2">Multi-pass membrane protein</topology>
    </subcellularLocation>
</comment>
<evidence type="ECO:0000256" key="5">
    <source>
        <dbReference type="ARBA" id="ARBA00022617"/>
    </source>
</evidence>
<evidence type="ECO:0000256" key="3">
    <source>
        <dbReference type="ARBA" id="ARBA00013531"/>
    </source>
</evidence>
<evidence type="ECO:0000256" key="18">
    <source>
        <dbReference type="ARBA" id="ARBA00032600"/>
    </source>
</evidence>
<sequence>NISYTYIYTHTVVRAAFSPAVVRLRLLMAGVLILFATIATAFLGYVLVITNLLSAIPYIGTILVQGFAVDNATLTRFFALHLLIPLAIAALAIVHLLFLHRTGSNNPLGLKSFLWIPELSRGLSYQLLTSRAHYD</sequence>
<keyword evidence="10" id="KW-0249">Electron transport</keyword>
<comment type="function">
    <text evidence="1">Component of the ubiquinol-cytochrome c reductase complex (complex III or cytochrome b-c1 complex) that is part of the mitochondrial respiratory chain. The b-c1 complex mediates electron transfer from ubiquinol to cytochrome c. Contributes to the generation of a proton gradient across the mitochondrial membrane that is then used for ATP synthesis.</text>
</comment>
<gene>
    <name evidence="22" type="ORF">B7P43_G01522</name>
</gene>
<dbReference type="GO" id="GO:0046872">
    <property type="term" value="F:metal ion binding"/>
    <property type="evidence" value="ECO:0007669"/>
    <property type="project" value="UniProtKB-KW"/>
</dbReference>
<keyword evidence="23" id="KW-1185">Reference proteome</keyword>
<evidence type="ECO:0000256" key="9">
    <source>
        <dbReference type="ARBA" id="ARBA00022792"/>
    </source>
</evidence>
<dbReference type="STRING" id="105785.A0A2J7REV4"/>
<keyword evidence="11 20" id="KW-1133">Transmembrane helix</keyword>
<keyword evidence="6" id="KW-0679">Respiratory chain</keyword>